<dbReference type="SUPFAM" id="SSF53850">
    <property type="entry name" value="Periplasmic binding protein-like II"/>
    <property type="match status" value="1"/>
</dbReference>
<evidence type="ECO:0000313" key="3">
    <source>
        <dbReference type="Proteomes" id="UP000305654"/>
    </source>
</evidence>
<evidence type="ECO:0000313" key="2">
    <source>
        <dbReference type="EMBL" id="TLU73329.1"/>
    </source>
</evidence>
<keyword evidence="3" id="KW-1185">Reference proteome</keyword>
<comment type="caution">
    <text evidence="2">The sequence shown here is derived from an EMBL/GenBank/DDBJ whole genome shotgun (WGS) entry which is preliminary data.</text>
</comment>
<dbReference type="Pfam" id="PF04069">
    <property type="entry name" value="OpuAC"/>
    <property type="match status" value="1"/>
</dbReference>
<sequence>MDTIRLGYADTLVHEASAAAVARVLEAHDLEVEYVPCEPAALPGLIEEGAIDLLATAWLPATDLRLLASGRMQPLGLLYRPSFVWCVAGGEVATIEGLATASGFDRRILVEAGTPLAALSERALDACGLRRQGYAVEAVTAAAALAWAEEAVPARIVPLSQPHALMHAQLLRPLLDPGGVLGGEQEARLLLRADLRGTLDADLIDELDELTLGNKVVSALAHAMRSGGMSAEEAAEAWQRGRLSPRA</sequence>
<dbReference type="AlphaFoldDB" id="A0A5R9J8L2"/>
<dbReference type="Gene3D" id="3.40.190.100">
    <property type="entry name" value="Glycine betaine-binding periplasmic protein, domain 2"/>
    <property type="match status" value="1"/>
</dbReference>
<dbReference type="Proteomes" id="UP000305654">
    <property type="component" value="Unassembled WGS sequence"/>
</dbReference>
<dbReference type="Gene3D" id="3.40.190.10">
    <property type="entry name" value="Periplasmic binding protein-like II"/>
    <property type="match status" value="1"/>
</dbReference>
<dbReference type="GO" id="GO:0022857">
    <property type="term" value="F:transmembrane transporter activity"/>
    <property type="evidence" value="ECO:0007669"/>
    <property type="project" value="InterPro"/>
</dbReference>
<dbReference type="RefSeq" id="WP_138325409.1">
    <property type="nucleotide sequence ID" value="NZ_VCDI01000002.1"/>
</dbReference>
<proteinExistence type="predicted"/>
<dbReference type="EMBL" id="VCDI01000002">
    <property type="protein sequence ID" value="TLU73329.1"/>
    <property type="molecule type" value="Genomic_DNA"/>
</dbReference>
<evidence type="ECO:0000259" key="1">
    <source>
        <dbReference type="Pfam" id="PF04069"/>
    </source>
</evidence>
<name>A0A5R9J8L2_9PROT</name>
<gene>
    <name evidence="2" type="ORF">FE263_07970</name>
</gene>
<dbReference type="GO" id="GO:0043190">
    <property type="term" value="C:ATP-binding cassette (ABC) transporter complex"/>
    <property type="evidence" value="ECO:0007669"/>
    <property type="project" value="InterPro"/>
</dbReference>
<feature type="domain" description="ABC-type glycine betaine transport system substrate-binding" evidence="1">
    <location>
        <begin position="2"/>
        <end position="238"/>
    </location>
</feature>
<protein>
    <submittedName>
        <fullName evidence="2">Glycine/betaine ABC transporter</fullName>
    </submittedName>
</protein>
<dbReference type="OrthoDB" id="9787902at2"/>
<organism evidence="2 3">
    <name type="scientific">Lichenicoccus roseus</name>
    <dbReference type="NCBI Taxonomy" id="2683649"/>
    <lineage>
        <taxon>Bacteria</taxon>
        <taxon>Pseudomonadati</taxon>
        <taxon>Pseudomonadota</taxon>
        <taxon>Alphaproteobacteria</taxon>
        <taxon>Acetobacterales</taxon>
        <taxon>Acetobacteraceae</taxon>
        <taxon>Lichenicoccus</taxon>
    </lineage>
</organism>
<reference evidence="2 3" key="1">
    <citation type="submission" date="2019-05" db="EMBL/GenBank/DDBJ databases">
        <authorList>
            <person name="Pankratov T."/>
            <person name="Grouzdev D."/>
        </authorList>
    </citation>
    <scope>NUCLEOTIDE SEQUENCE [LARGE SCALE GENOMIC DNA]</scope>
    <source>
        <strain evidence="2 3">KEBCLARHB70R</strain>
    </source>
</reference>
<accession>A0A5R9J8L2</accession>
<dbReference type="InterPro" id="IPR007210">
    <property type="entry name" value="ABC_Gly_betaine_transp_sub-bd"/>
</dbReference>